<dbReference type="VEuPathDB" id="VectorBase:AALB014491"/>
<proteinExistence type="predicted"/>
<reference evidence="1" key="2">
    <citation type="submission" date="2022-08" db="UniProtKB">
        <authorList>
            <consortium name="EnsemblMetazoa"/>
        </authorList>
    </citation>
    <scope>IDENTIFICATION</scope>
    <source>
        <strain evidence="1">STECLA/ALBI9_A</strain>
    </source>
</reference>
<accession>A0A182FXX9</accession>
<dbReference type="EnsemblMetazoa" id="AALB014491-RA">
    <property type="protein sequence ID" value="AALB014491-PA"/>
    <property type="gene ID" value="AALB014491"/>
</dbReference>
<dbReference type="AlphaFoldDB" id="A0A182FXX9"/>
<dbReference type="Proteomes" id="UP000069272">
    <property type="component" value="Chromosome 3L"/>
</dbReference>
<organism evidence="1 2">
    <name type="scientific">Anopheles albimanus</name>
    <name type="common">New world malaria mosquito</name>
    <dbReference type="NCBI Taxonomy" id="7167"/>
    <lineage>
        <taxon>Eukaryota</taxon>
        <taxon>Metazoa</taxon>
        <taxon>Ecdysozoa</taxon>
        <taxon>Arthropoda</taxon>
        <taxon>Hexapoda</taxon>
        <taxon>Insecta</taxon>
        <taxon>Pterygota</taxon>
        <taxon>Neoptera</taxon>
        <taxon>Endopterygota</taxon>
        <taxon>Diptera</taxon>
        <taxon>Nematocera</taxon>
        <taxon>Culicoidea</taxon>
        <taxon>Culicidae</taxon>
        <taxon>Anophelinae</taxon>
        <taxon>Anopheles</taxon>
    </lineage>
</organism>
<evidence type="ECO:0000313" key="2">
    <source>
        <dbReference type="Proteomes" id="UP000069272"/>
    </source>
</evidence>
<keyword evidence="2" id="KW-1185">Reference proteome</keyword>
<evidence type="ECO:0000313" key="1">
    <source>
        <dbReference type="EnsemblMetazoa" id="AALB014491-PA"/>
    </source>
</evidence>
<name>A0A182FXX9_ANOAL</name>
<sequence>TVPGTRPNRQLLSRSRLKCRSPESRIPIPNSVSLRSPKAFGTAPAPGAILRSAPLRCHRPPFWPSLFLNDRMSGSVRAPKCSQARKTP</sequence>
<protein>
    <submittedName>
        <fullName evidence="1">Uncharacterized protein</fullName>
    </submittedName>
</protein>
<reference evidence="1 2" key="1">
    <citation type="journal article" date="2017" name="G3 (Bethesda)">
        <title>The Physical Genome Mapping of Anopheles albimanus Corrected Scaffold Misassemblies and Identified Interarm Rearrangements in Genus Anopheles.</title>
        <authorList>
            <person name="Artemov G.N."/>
            <person name="Peery A.N."/>
            <person name="Jiang X."/>
            <person name="Tu Z."/>
            <person name="Stegniy V.N."/>
            <person name="Sharakhova M.V."/>
            <person name="Sharakhov I.V."/>
        </authorList>
    </citation>
    <scope>NUCLEOTIDE SEQUENCE [LARGE SCALE GENOMIC DNA]</scope>
    <source>
        <strain evidence="1 2">ALBI9_A</strain>
    </source>
</reference>